<evidence type="ECO:0000256" key="1">
    <source>
        <dbReference type="SAM" id="MobiDB-lite"/>
    </source>
</evidence>
<feature type="compositionally biased region" description="Basic residues" evidence="1">
    <location>
        <begin position="60"/>
        <end position="70"/>
    </location>
</feature>
<reference evidence="3" key="1">
    <citation type="journal article" date="2015" name="Front. Microbiol.">
        <title>Combining genomic sequencing methods to explore viral diversity and reveal potential virus-host interactions.</title>
        <authorList>
            <person name="Chow C.E."/>
            <person name="Winget D.M."/>
            <person name="White R.A.III."/>
            <person name="Hallam S.J."/>
            <person name="Suttle C.A."/>
        </authorList>
    </citation>
    <scope>NUCLEOTIDE SEQUENCE</scope>
    <source>
        <strain evidence="3">Anoxic3_5</strain>
    </source>
</reference>
<accession>A0A0F7L153</accession>
<proteinExistence type="predicted"/>
<evidence type="ECO:0000313" key="3">
    <source>
        <dbReference type="EMBL" id="AKH46284.1"/>
    </source>
</evidence>
<organism evidence="3">
    <name type="scientific">uncultured marine virus</name>
    <dbReference type="NCBI Taxonomy" id="186617"/>
    <lineage>
        <taxon>Viruses</taxon>
        <taxon>environmental samples</taxon>
    </lineage>
</organism>
<sequence>MGDVILQELYFILQAHIAEQEILTISVMYLTILVIYLVRFMVIILILVKSQFLKRLKIHDHHQQQRKPRGGNRPPQAIF</sequence>
<feature type="transmembrane region" description="Helical" evidence="2">
    <location>
        <begin position="27"/>
        <end position="48"/>
    </location>
</feature>
<name>A0A0F7L153_9VIRU</name>
<keyword evidence="2" id="KW-1133">Transmembrane helix</keyword>
<keyword evidence="2" id="KW-0812">Transmembrane</keyword>
<protein>
    <submittedName>
        <fullName evidence="3">Uncharacterized protein</fullName>
    </submittedName>
</protein>
<keyword evidence="2" id="KW-0472">Membrane</keyword>
<feature type="region of interest" description="Disordered" evidence="1">
    <location>
        <begin position="60"/>
        <end position="79"/>
    </location>
</feature>
<reference evidence="3" key="2">
    <citation type="submission" date="2015-03" db="EMBL/GenBank/DDBJ databases">
        <authorList>
            <person name="Chow C.-E.T."/>
            <person name="Winget D.M."/>
            <person name="White R.A.III."/>
            <person name="Hallam S.J."/>
            <person name="Suttle C.A."/>
        </authorList>
    </citation>
    <scope>NUCLEOTIDE SEQUENCE</scope>
    <source>
        <strain evidence="3">Anoxic3_5</strain>
    </source>
</reference>
<dbReference type="EMBL" id="KR029580">
    <property type="protein sequence ID" value="AKH46284.1"/>
    <property type="molecule type" value="Genomic_DNA"/>
</dbReference>
<evidence type="ECO:0000256" key="2">
    <source>
        <dbReference type="SAM" id="Phobius"/>
    </source>
</evidence>